<dbReference type="Pfam" id="PF13505">
    <property type="entry name" value="OMP_b-brl"/>
    <property type="match status" value="1"/>
</dbReference>
<keyword evidence="1 2" id="KW-0732">Signal</keyword>
<evidence type="ECO:0000256" key="2">
    <source>
        <dbReference type="SAM" id="SignalP"/>
    </source>
</evidence>
<sequence>MKKMIIVAVLGLIGTQFANAQVKKGNVLVGGNVGISTNSEKKDGVDGKTTTTSFSISPKAGYALSDKWMVGVFVSSEFSNSKDKTVEPNTELKSNVIAPGIFVRNYHMLGEKVALFGEANVAYGFGTTKSGDTKTASLSGIDANIVPGISYFVNKRFVLEGVFGGINYNNTKDKNEGTGIETTNSSFNFDFTKKFRVGVSFLF</sequence>
<accession>A0A3N4MAK1</accession>
<organism evidence="4 5">
    <name type="scientific">Chitinophaga barathri</name>
    <dbReference type="NCBI Taxonomy" id="1647451"/>
    <lineage>
        <taxon>Bacteria</taxon>
        <taxon>Pseudomonadati</taxon>
        <taxon>Bacteroidota</taxon>
        <taxon>Chitinophagia</taxon>
        <taxon>Chitinophagales</taxon>
        <taxon>Chitinophagaceae</taxon>
        <taxon>Chitinophaga</taxon>
    </lineage>
</organism>
<dbReference type="SUPFAM" id="SSF56925">
    <property type="entry name" value="OMPA-like"/>
    <property type="match status" value="1"/>
</dbReference>
<name>A0A3N4MAK1_9BACT</name>
<protein>
    <recommendedName>
        <fullName evidence="3">Outer membrane protein beta-barrel domain-containing protein</fullName>
    </recommendedName>
</protein>
<keyword evidence="5" id="KW-1185">Reference proteome</keyword>
<evidence type="ECO:0000259" key="3">
    <source>
        <dbReference type="Pfam" id="PF13505"/>
    </source>
</evidence>
<dbReference type="Proteomes" id="UP000279089">
    <property type="component" value="Unassembled WGS sequence"/>
</dbReference>
<feature type="domain" description="Outer membrane protein beta-barrel" evidence="3">
    <location>
        <begin position="6"/>
        <end position="190"/>
    </location>
</feature>
<gene>
    <name evidence="4" type="ORF">EG028_13885</name>
</gene>
<feature type="signal peptide" evidence="2">
    <location>
        <begin position="1"/>
        <end position="20"/>
    </location>
</feature>
<dbReference type="InterPro" id="IPR011250">
    <property type="entry name" value="OMP/PagP_B-barrel"/>
</dbReference>
<evidence type="ECO:0000313" key="4">
    <source>
        <dbReference type="EMBL" id="RPD40395.1"/>
    </source>
</evidence>
<dbReference type="RefSeq" id="WP_120517285.1">
    <property type="nucleotide sequence ID" value="NZ_QXZY01000008.1"/>
</dbReference>
<dbReference type="AlphaFoldDB" id="A0A3N4MAK1"/>
<reference evidence="5" key="1">
    <citation type="submission" date="2018-11" db="EMBL/GenBank/DDBJ databases">
        <title>Chitinophaga lutea sp.nov., isolate from arsenic contaminated soil.</title>
        <authorList>
            <person name="Zong Y."/>
        </authorList>
    </citation>
    <scope>NUCLEOTIDE SEQUENCE [LARGE SCALE GENOMIC DNA]</scope>
    <source>
        <strain evidence="5">YLT18</strain>
    </source>
</reference>
<proteinExistence type="predicted"/>
<comment type="caution">
    <text evidence="4">The sequence shown here is derived from an EMBL/GenBank/DDBJ whole genome shotgun (WGS) entry which is preliminary data.</text>
</comment>
<dbReference type="EMBL" id="RMBX01000007">
    <property type="protein sequence ID" value="RPD40395.1"/>
    <property type="molecule type" value="Genomic_DNA"/>
</dbReference>
<evidence type="ECO:0000256" key="1">
    <source>
        <dbReference type="ARBA" id="ARBA00022729"/>
    </source>
</evidence>
<dbReference type="InterPro" id="IPR027385">
    <property type="entry name" value="Beta-barrel_OMP"/>
</dbReference>
<feature type="chain" id="PRO_5018112374" description="Outer membrane protein beta-barrel domain-containing protein" evidence="2">
    <location>
        <begin position="21"/>
        <end position="203"/>
    </location>
</feature>
<dbReference type="OrthoDB" id="945117at2"/>
<evidence type="ECO:0000313" key="5">
    <source>
        <dbReference type="Proteomes" id="UP000279089"/>
    </source>
</evidence>